<protein>
    <submittedName>
        <fullName evidence="1">Repeat-companion domain TIGR02996</fullName>
    </submittedName>
</protein>
<keyword evidence="2" id="KW-1185">Reference proteome</keyword>
<dbReference type="KEGG" id="gms:SOIL9_57720"/>
<reference evidence="1 2" key="1">
    <citation type="submission" date="2019-05" db="EMBL/GenBank/DDBJ databases">
        <authorList>
            <consortium name="Science for Life Laboratories"/>
        </authorList>
    </citation>
    <scope>NUCLEOTIDE SEQUENCE [LARGE SCALE GENOMIC DNA]</scope>
    <source>
        <strain evidence="1">Soil9</strain>
    </source>
</reference>
<organism evidence="1 2">
    <name type="scientific">Gemmata massiliana</name>
    <dbReference type="NCBI Taxonomy" id="1210884"/>
    <lineage>
        <taxon>Bacteria</taxon>
        <taxon>Pseudomonadati</taxon>
        <taxon>Planctomycetota</taxon>
        <taxon>Planctomycetia</taxon>
        <taxon>Gemmatales</taxon>
        <taxon>Gemmataceae</taxon>
        <taxon>Gemmata</taxon>
    </lineage>
</organism>
<dbReference type="Proteomes" id="UP000464178">
    <property type="component" value="Chromosome"/>
</dbReference>
<sequence>MNEREALLRAICDNADDDTPRLVFADGLQENGDEARAEFIRVSCAMRTPDLPDAEFRATSARAEYLRRTHGSNWKYELPQMPRSIIHATPHRYLPPGLQWGEFRRGFIESARITDEGIALFLKDQDRIFATTPIREIDIGRAKIPNSRGTFRSFRYFHRIEVICNALYHEWGAKPQIAAFLDYPQLSRLRAVHLIGDARGLAEAEPVLRPILGDRLILTLEIIHPRRR</sequence>
<dbReference type="InterPro" id="IPR014338">
    <property type="entry name" value="CHP02996_rpt-companion-dom"/>
</dbReference>
<gene>
    <name evidence="1" type="ORF">SOIL9_57720</name>
</gene>
<evidence type="ECO:0000313" key="2">
    <source>
        <dbReference type="Proteomes" id="UP000464178"/>
    </source>
</evidence>
<dbReference type="NCBIfam" id="TIGR02996">
    <property type="entry name" value="rpt_mate_G_obs"/>
    <property type="match status" value="1"/>
</dbReference>
<evidence type="ECO:0000313" key="1">
    <source>
        <dbReference type="EMBL" id="VTR91942.1"/>
    </source>
</evidence>
<dbReference type="AlphaFoldDB" id="A0A6P2CXT1"/>
<name>A0A6P2CXT1_9BACT</name>
<dbReference type="EMBL" id="LR593886">
    <property type="protein sequence ID" value="VTR91942.1"/>
    <property type="molecule type" value="Genomic_DNA"/>
</dbReference>
<dbReference type="RefSeq" id="WP_162666874.1">
    <property type="nucleotide sequence ID" value="NZ_LR593886.1"/>
</dbReference>
<accession>A0A6P2CXT1</accession>
<proteinExistence type="predicted"/>